<evidence type="ECO:0000256" key="1">
    <source>
        <dbReference type="PROSITE-ProRule" id="PRU00175"/>
    </source>
</evidence>
<dbReference type="EMBL" id="JAOAOG010000231">
    <property type="protein sequence ID" value="KAJ6239069.1"/>
    <property type="molecule type" value="Genomic_DNA"/>
</dbReference>
<feature type="region of interest" description="Disordered" evidence="3">
    <location>
        <begin position="373"/>
        <end position="427"/>
    </location>
</feature>
<evidence type="ECO:0000256" key="2">
    <source>
        <dbReference type="SAM" id="Coils"/>
    </source>
</evidence>
<keyword evidence="2" id="KW-0175">Coiled coil</keyword>
<dbReference type="SUPFAM" id="SSF57850">
    <property type="entry name" value="RING/U-box"/>
    <property type="match status" value="1"/>
</dbReference>
<dbReference type="PANTHER" id="PTHR21567">
    <property type="entry name" value="CLASP"/>
    <property type="match status" value="1"/>
</dbReference>
<dbReference type="PROSITE" id="PS50089">
    <property type="entry name" value="ZF_RING_2"/>
    <property type="match status" value="1"/>
</dbReference>
<accession>A0ABQ8Y5T5</accession>
<dbReference type="Pfam" id="PF13639">
    <property type="entry name" value="zf-RING_2"/>
    <property type="match status" value="1"/>
</dbReference>
<dbReference type="InterPro" id="IPR001841">
    <property type="entry name" value="Znf_RING"/>
</dbReference>
<dbReference type="Pfam" id="PF12348">
    <property type="entry name" value="CLASP_N"/>
    <property type="match status" value="1"/>
</dbReference>
<feature type="compositionally biased region" description="Basic residues" evidence="3">
    <location>
        <begin position="1135"/>
        <end position="1151"/>
    </location>
</feature>
<feature type="coiled-coil region" evidence="2">
    <location>
        <begin position="1322"/>
        <end position="1366"/>
    </location>
</feature>
<keyword evidence="4" id="KW-1133">Transmembrane helix</keyword>
<dbReference type="SMART" id="SM01349">
    <property type="entry name" value="TOG"/>
    <property type="match status" value="2"/>
</dbReference>
<dbReference type="SUPFAM" id="SSF48371">
    <property type="entry name" value="ARM repeat"/>
    <property type="match status" value="2"/>
</dbReference>
<evidence type="ECO:0000313" key="7">
    <source>
        <dbReference type="Proteomes" id="UP001150062"/>
    </source>
</evidence>
<keyword evidence="1" id="KW-0863">Zinc-finger</keyword>
<dbReference type="PANTHER" id="PTHR21567:SF9">
    <property type="entry name" value="CLIP-ASSOCIATING PROTEIN"/>
    <property type="match status" value="1"/>
</dbReference>
<keyword evidence="4" id="KW-0472">Membrane</keyword>
<feature type="compositionally biased region" description="Basic residues" evidence="3">
    <location>
        <begin position="381"/>
        <end position="404"/>
    </location>
</feature>
<dbReference type="InterPro" id="IPR013083">
    <property type="entry name" value="Znf_RING/FYVE/PHD"/>
</dbReference>
<comment type="caution">
    <text evidence="6">The sequence shown here is derived from an EMBL/GenBank/DDBJ whole genome shotgun (WGS) entry which is preliminary data.</text>
</comment>
<dbReference type="InterPro" id="IPR024395">
    <property type="entry name" value="CLASP_N_dom"/>
</dbReference>
<dbReference type="Gene3D" id="3.30.40.10">
    <property type="entry name" value="Zinc/RING finger domain, C3HC4 (zinc finger)"/>
    <property type="match status" value="1"/>
</dbReference>
<reference evidence="6" key="1">
    <citation type="submission" date="2022-08" db="EMBL/GenBank/DDBJ databases">
        <title>Novel sulfate-reducing endosymbionts in the free-living metamonad Anaeramoeba.</title>
        <authorList>
            <person name="Jerlstrom-Hultqvist J."/>
            <person name="Cepicka I."/>
            <person name="Gallot-Lavallee L."/>
            <person name="Salas-Leiva D."/>
            <person name="Curtis B.A."/>
            <person name="Zahonova K."/>
            <person name="Pipaliya S."/>
            <person name="Dacks J."/>
            <person name="Roger A.J."/>
        </authorList>
    </citation>
    <scope>NUCLEOTIDE SEQUENCE</scope>
    <source>
        <strain evidence="6">Schooner1</strain>
    </source>
</reference>
<dbReference type="Gene3D" id="1.25.10.10">
    <property type="entry name" value="Leucine-rich Repeat Variant"/>
    <property type="match status" value="4"/>
</dbReference>
<evidence type="ECO:0000256" key="3">
    <source>
        <dbReference type="SAM" id="MobiDB-lite"/>
    </source>
</evidence>
<keyword evidence="1" id="KW-0862">Zinc</keyword>
<keyword evidence="4" id="KW-0812">Transmembrane</keyword>
<feature type="compositionally biased region" description="Polar residues" evidence="3">
    <location>
        <begin position="765"/>
        <end position="781"/>
    </location>
</feature>
<sequence>MEVSVPTFLLVSPIIMLATMHTLLKEKLILASQLPQISLMDKVKLFSANTFLFGADFFLFSMLLIPLFSTFPSVYLFLIIKMIISSTKNLYEYKKATNRLRNDFPNATQEDLDREDICIFCRSEMHLNDSKKLPCGHCHHSNCLNQWFQQKRTCPTYRDLQCQACKSLQVSLISTPFFKDETFKKIVVSLLQILEDENFPSENLYQVFVVFERFVSLFKNRSRLYLERILQVLEHLMEKSQSETTEKLQSLVIDLLQSLFEVEGFEEIFFYLKDWLENKSPQVKIIAMRSLYGQIQTSRNKFPLQDLLPILCKFYRSEGNEILTDLSTKFLQEFYSDLGQPLILMLNQFLSENEIELLKERFSKVALAQGKVHEKISEKPKMHKKAKTRNKPKQKKQNQIKLHPKNSTQGQIKKTRKKSPTGFGTNKKKQLLDSNWKKISDQIKETFVDSEETLDEYMSKILKVLQTDKGEQWRSRITSMVKLESLLNGGAANYDSFLRWLPQFNEIFLEQLRDLRSQIIKQVCYLIAHLSRKLKNSFSVTFLVLCRDLLNLVFNSKQVIFESGDFCIREVLKFTRAPKVISILKDKMKSKNSILRTRCSQYTLLILQLWKESDFERFLDEIETIIEISLHDKQADCRKAGRQAIWEYLGKYPKRGNVLIQKQDPTTLKNIMNEENARPLLLKNGLNKKQKILPQLIKKRNLKEKSVTSKLEGSKITLKQVKKQGQKNKQKVQIKKLNKLQSNIQEFPKKNLKKKRPLSDRSIKSRNFNLHKNPKLRSNQAIERKTKIKSMRNENNTKSIGTGNTQRKIRLTNKRRSKSGIRIDDKNQKLQNKGKYKNQIKINLGKDGIFYIKDIKIGKLINNLNNATDLSKQIEHLKNMQELVTIHSKTFSHNTTFKALILTLFKLLEQKNTILIEIILEILILLIEELPINITSYRSDITRLIIPFFNNPNIQIKEIALQLFIVLKRNFLDMPYVLLTIHQELDNNSVLILYALVYECIQHMDISYFQTRPEKFQMMFKELTQTLDGKSDEKIQKVKDILQMLYEKDQNLFFTTLLDFPRSVQLLVNYSLNQLIPNFNEEYLKARNKFKKKELNDNMENKFIQINIKKIKNKELVKNKNDNKLNTKSILTNKSKKKKIIKKKKKKRGKSLPKTTNDFKKIIKKNKKKKLKPLDNIVISPMKKNIHIHIPKENINNNNNQNQNIKRNIIQKKNINRNIIQKENINSNIIQKKSTHRNIIQKTNINRNIIHKKNIKRNVIQKVNINSNIIQKENINSNIIQKKSTHRNIIQKEIINKSIIQKDNISSSAIQKENINSNIIQKENINNNVIKIEKNIKAKNKNDPNKNNLKLENNQIEQMIDILLTTITRKNKIKSIEMLIQLSNEKLPKIWDVHFKKIAVVILHCFQNPNKNIRKHLFKLIQKMSVNQKEKFYDSTRLLVFQLIESFKGLKVNYIAENNLLFKQLIKVLNPEITLNVIIEFLDKKDSSMLKTTLSLLRELCPYLNKELLLAKINIILNKTVELLNHPESEIRRLVILFIVRFYDIMGSNFEKDYLLNTVGENDLKLIQVYRQKELKYKKNHQNEQIN</sequence>
<feature type="transmembrane region" description="Helical" evidence="4">
    <location>
        <begin position="45"/>
        <end position="68"/>
    </location>
</feature>
<name>A0ABQ8Y5T5_9EUKA</name>
<evidence type="ECO:0000256" key="4">
    <source>
        <dbReference type="SAM" id="Phobius"/>
    </source>
</evidence>
<dbReference type="InterPro" id="IPR034085">
    <property type="entry name" value="TOG"/>
</dbReference>
<dbReference type="Proteomes" id="UP001150062">
    <property type="component" value="Unassembled WGS sequence"/>
</dbReference>
<keyword evidence="1" id="KW-0479">Metal-binding</keyword>
<feature type="region of interest" description="Disordered" evidence="3">
    <location>
        <begin position="750"/>
        <end position="808"/>
    </location>
</feature>
<proteinExistence type="predicted"/>
<organism evidence="6 7">
    <name type="scientific">Anaeramoeba flamelloides</name>
    <dbReference type="NCBI Taxonomy" id="1746091"/>
    <lineage>
        <taxon>Eukaryota</taxon>
        <taxon>Metamonada</taxon>
        <taxon>Anaeramoebidae</taxon>
        <taxon>Anaeramoeba</taxon>
    </lineage>
</organism>
<protein>
    <submittedName>
        <fullName evidence="6">Clip-associated protein</fullName>
    </submittedName>
</protein>
<gene>
    <name evidence="6" type="ORF">M0813_25653</name>
</gene>
<feature type="compositionally biased region" description="Polar residues" evidence="3">
    <location>
        <begin position="793"/>
        <end position="806"/>
    </location>
</feature>
<feature type="domain" description="RING-type" evidence="5">
    <location>
        <begin position="118"/>
        <end position="158"/>
    </location>
</feature>
<feature type="region of interest" description="Disordered" evidence="3">
    <location>
        <begin position="1135"/>
        <end position="1156"/>
    </location>
</feature>
<evidence type="ECO:0000313" key="6">
    <source>
        <dbReference type="EMBL" id="KAJ6239069.1"/>
    </source>
</evidence>
<dbReference type="InterPro" id="IPR016024">
    <property type="entry name" value="ARM-type_fold"/>
</dbReference>
<dbReference type="InterPro" id="IPR011989">
    <property type="entry name" value="ARM-like"/>
</dbReference>
<feature type="transmembrane region" description="Helical" evidence="4">
    <location>
        <begin position="6"/>
        <end position="24"/>
    </location>
</feature>
<keyword evidence="7" id="KW-1185">Reference proteome</keyword>
<evidence type="ECO:0000259" key="5">
    <source>
        <dbReference type="PROSITE" id="PS50089"/>
    </source>
</evidence>